<accession>A0A084VGU4</accession>
<feature type="coiled-coil region" evidence="3">
    <location>
        <begin position="843"/>
        <end position="892"/>
    </location>
</feature>
<gene>
    <name evidence="6" type="ORF">ZHAS_00004398</name>
</gene>
<evidence type="ECO:0000256" key="4">
    <source>
        <dbReference type="SAM" id="MobiDB-lite"/>
    </source>
</evidence>
<reference evidence="7" key="2">
    <citation type="submission" date="2020-05" db="UniProtKB">
        <authorList>
            <consortium name="EnsemblMetazoa"/>
        </authorList>
    </citation>
    <scope>IDENTIFICATION</scope>
</reference>
<name>A0A084VGU4_ANOSI</name>
<feature type="compositionally biased region" description="Basic residues" evidence="4">
    <location>
        <begin position="983"/>
        <end position="995"/>
    </location>
</feature>
<organism evidence="7 8">
    <name type="scientific">Anopheles sinensis</name>
    <name type="common">Mosquito</name>
    <dbReference type="NCBI Taxonomy" id="74873"/>
    <lineage>
        <taxon>Eukaryota</taxon>
        <taxon>Metazoa</taxon>
        <taxon>Ecdysozoa</taxon>
        <taxon>Arthropoda</taxon>
        <taxon>Hexapoda</taxon>
        <taxon>Insecta</taxon>
        <taxon>Pterygota</taxon>
        <taxon>Neoptera</taxon>
        <taxon>Endopterygota</taxon>
        <taxon>Diptera</taxon>
        <taxon>Nematocera</taxon>
        <taxon>Culicoidea</taxon>
        <taxon>Culicidae</taxon>
        <taxon>Anophelinae</taxon>
        <taxon>Anopheles</taxon>
    </lineage>
</organism>
<dbReference type="SMART" id="SM00360">
    <property type="entry name" value="RRM"/>
    <property type="match status" value="6"/>
</dbReference>
<dbReference type="Pfam" id="PF00076">
    <property type="entry name" value="RRM_1"/>
    <property type="match status" value="3"/>
</dbReference>
<dbReference type="VEuPathDB" id="VectorBase:ASIS010319"/>
<reference evidence="6 8" key="1">
    <citation type="journal article" date="2014" name="BMC Genomics">
        <title>Genome sequence of Anopheles sinensis provides insight into genetics basis of mosquito competence for malaria parasites.</title>
        <authorList>
            <person name="Zhou D."/>
            <person name="Zhang D."/>
            <person name="Ding G."/>
            <person name="Shi L."/>
            <person name="Hou Q."/>
            <person name="Ye Y."/>
            <person name="Xu Y."/>
            <person name="Zhou H."/>
            <person name="Xiong C."/>
            <person name="Li S."/>
            <person name="Yu J."/>
            <person name="Hong S."/>
            <person name="Yu X."/>
            <person name="Zou P."/>
            <person name="Chen C."/>
            <person name="Chang X."/>
            <person name="Wang W."/>
            <person name="Lv Y."/>
            <person name="Sun Y."/>
            <person name="Ma L."/>
            <person name="Shen B."/>
            <person name="Zhu C."/>
        </authorList>
    </citation>
    <scope>NUCLEOTIDE SEQUENCE [LARGE SCALE GENOMIC DNA]</scope>
</reference>
<dbReference type="EMBL" id="ATLV01013093">
    <property type="status" value="NOT_ANNOTATED_CDS"/>
    <property type="molecule type" value="Genomic_DNA"/>
</dbReference>
<evidence type="ECO:0000256" key="1">
    <source>
        <dbReference type="ARBA" id="ARBA00022884"/>
    </source>
</evidence>
<feature type="domain" description="RRM" evidence="5">
    <location>
        <begin position="1025"/>
        <end position="1098"/>
    </location>
</feature>
<feature type="compositionally biased region" description="Polar residues" evidence="4">
    <location>
        <begin position="822"/>
        <end position="834"/>
    </location>
</feature>
<sequence>MNPKEVVYISNIPKQATLADLHGFLKSSGNIVGAAFMRENRNDCRTKIAFVLFENERQALEACNLDQTLFQAHRLSVLLSNDDRKFLAGYTIMIENTSSDTSEEDLFEACCKYGSVEAVQIPTNYYAFVGFAERSAARAAQQKLDNSLLKNNRVQVKVLNEDVQVRLEDLDNFKTPRVYNELLRARQQYYNNQSMQQRNQNSAPVNVNPVDVDQEDHLFDNNEMDGEGFQNFANDSNDFEPMMDNASYFEENNVLQVYRRDVKFGKQRFIPANKTSVKVENVPRDVYDEDVVIYFQQFGSIVSMERGICMSSIFTKVYTITYQDEASQRRAINCFRRQVTLSGVTCIIFTMKPGEALHPVKSKSVLVSYLSIHVLYNEIMEAFANVGDVLYIEKRVRNNGPTIVHFCRPINLNEACRINNIAGNMVYVVPCSQKEFLKFEANIMAFKKAVKGNFKGTPKSNYLAEIEAKEEQEKMENIMYKTVHDPHYRNPNPRKYGFEVVLYNCPKGTTMEQVKNYFKRAAEVLAVRHEPSPFDPNSCKVYVSFGNYLDAYRAVRLKGKLDGEFVYKHIAAESPKLDCSEAVRIVVHTEVNRITGTNADSNLPGTEHDDDGKNQRPYVLLSDILAANIRNEPPPVPEPPIVQFIRTEPKQEKPQIKQEEPPVVRIKQEKLETPEVSRPETNSTNTAPSPSSNTVPSQAQHHQGPSESPDLRHFLAEKRTVKPDCSEKLNDLEEMERIIKQKEMDIKRRLEQLERDEANVTALLPSTSRSAQPADESDTGAHRNRSSQRNSSPPERSSSASTSQRSSVRNAGSAGGDSSSSRLMVTEQNRSISPSDRLAHERYVQIREEKIAITQELNSLRQRFDYRKSSRVEALQDLLAGLDKEQRDIQIQLEAKRRFQLHGEYSFGGTSFDQSPVARRQSKSRSYSRSRSPYRSYSRSRSRHRTRSPSRSRSRSSQRSQPSRRSRVSRSPGSSYRPSYRTTRPRTRSRSRSRSTRSLSPQVRGLSLERDMYNIGRYHTRHGKFCVYVGNISWKVKSREVEKKFRRYGKLDDIDLSCRARWGEIYFEYANREDAFKALEMNNVLLGDRRLRVAFNIEKPANREQYSLFFRIREPTTEQILYQSYEPFGEIDFIWYPEKAMFGTITFRRPEAAKDALVVRDLIDGVPITTRPFIDKLKRGE</sequence>
<proteinExistence type="predicted"/>
<evidence type="ECO:0000313" key="6">
    <source>
        <dbReference type="EMBL" id="KFB37188.1"/>
    </source>
</evidence>
<feature type="compositionally biased region" description="Low complexity" evidence="4">
    <location>
        <begin position="969"/>
        <end position="982"/>
    </location>
</feature>
<dbReference type="InterPro" id="IPR012677">
    <property type="entry name" value="Nucleotide-bd_a/b_plait_sf"/>
</dbReference>
<dbReference type="GO" id="GO:0003723">
    <property type="term" value="F:RNA binding"/>
    <property type="evidence" value="ECO:0007669"/>
    <property type="project" value="UniProtKB-UniRule"/>
</dbReference>
<dbReference type="EnsemblMetazoa" id="ASIC004398-RA">
    <property type="protein sequence ID" value="ASIC004398-PA"/>
    <property type="gene ID" value="ASIC004398"/>
</dbReference>
<feature type="region of interest" description="Disordered" evidence="4">
    <location>
        <begin position="647"/>
        <end position="728"/>
    </location>
</feature>
<dbReference type="AlphaFoldDB" id="A0A084VGU4"/>
<protein>
    <submittedName>
        <fullName evidence="6">AGAP001643-PA-like protein</fullName>
    </submittedName>
</protein>
<dbReference type="OMA" id="IDFIWYP"/>
<evidence type="ECO:0000256" key="3">
    <source>
        <dbReference type="SAM" id="Coils"/>
    </source>
</evidence>
<feature type="compositionally biased region" description="Low complexity" evidence="4">
    <location>
        <begin position="787"/>
        <end position="821"/>
    </location>
</feature>
<dbReference type="SUPFAM" id="SSF54928">
    <property type="entry name" value="RNA-binding domain, RBD"/>
    <property type="match status" value="4"/>
</dbReference>
<dbReference type="EMBL" id="KE524839">
    <property type="protein sequence ID" value="KFB37188.1"/>
    <property type="molecule type" value="Genomic_DNA"/>
</dbReference>
<dbReference type="VEuPathDB" id="VectorBase:ASIC004398"/>
<feature type="compositionally biased region" description="Basic and acidic residues" evidence="4">
    <location>
        <begin position="709"/>
        <end position="728"/>
    </location>
</feature>
<dbReference type="PROSITE" id="PS50102">
    <property type="entry name" value="RRM"/>
    <property type="match status" value="3"/>
</dbReference>
<feature type="compositionally biased region" description="Basic residues" evidence="4">
    <location>
        <begin position="938"/>
        <end position="968"/>
    </location>
</feature>
<dbReference type="InterPro" id="IPR000504">
    <property type="entry name" value="RRM_dom"/>
</dbReference>
<feature type="region of interest" description="Disordered" evidence="4">
    <location>
        <begin position="596"/>
        <end position="615"/>
    </location>
</feature>
<keyword evidence="3" id="KW-0175">Coiled coil</keyword>
<feature type="compositionally biased region" description="Basic and acidic residues" evidence="4">
    <location>
        <begin position="647"/>
        <end position="678"/>
    </location>
</feature>
<feature type="region of interest" description="Disordered" evidence="4">
    <location>
        <begin position="758"/>
        <end position="836"/>
    </location>
</feature>
<feature type="region of interest" description="Disordered" evidence="4">
    <location>
        <begin position="905"/>
        <end position="1003"/>
    </location>
</feature>
<keyword evidence="1 2" id="KW-0694">RNA-binding</keyword>
<dbReference type="Gene3D" id="3.30.70.330">
    <property type="match status" value="3"/>
</dbReference>
<dbReference type="InterPro" id="IPR035979">
    <property type="entry name" value="RBD_domain_sf"/>
</dbReference>
<feature type="compositionally biased region" description="Low complexity" evidence="4">
    <location>
        <begin position="679"/>
        <end position="697"/>
    </location>
</feature>
<evidence type="ECO:0000313" key="7">
    <source>
        <dbReference type="EnsemblMetazoa" id="ASIC004398-PA"/>
    </source>
</evidence>
<dbReference type="VEuPathDB" id="VectorBase:ASIS020010"/>
<dbReference type="STRING" id="74873.A0A084VGU4"/>
<evidence type="ECO:0000256" key="2">
    <source>
        <dbReference type="PROSITE-ProRule" id="PRU00176"/>
    </source>
</evidence>
<evidence type="ECO:0000313" key="8">
    <source>
        <dbReference type="Proteomes" id="UP000030765"/>
    </source>
</evidence>
<dbReference type="CDD" id="cd00590">
    <property type="entry name" value="RRM_SF"/>
    <property type="match status" value="4"/>
</dbReference>
<keyword evidence="8" id="KW-1185">Reference proteome</keyword>
<dbReference type="OrthoDB" id="5970at2759"/>
<dbReference type="PANTHER" id="PTHR10352">
    <property type="entry name" value="EUKARYOTIC TRANSLATION INITIATION FACTOR 3 SUBUNIT G"/>
    <property type="match status" value="1"/>
</dbReference>
<dbReference type="Proteomes" id="UP000030765">
    <property type="component" value="Unassembled WGS sequence"/>
</dbReference>
<feature type="domain" description="RRM" evidence="5">
    <location>
        <begin position="90"/>
        <end position="161"/>
    </location>
</feature>
<evidence type="ECO:0000259" key="5">
    <source>
        <dbReference type="PROSITE" id="PS50102"/>
    </source>
</evidence>
<dbReference type="VEuPathDB" id="VectorBase:ASIS023463"/>
<feature type="domain" description="RRM" evidence="5">
    <location>
        <begin position="5"/>
        <end position="82"/>
    </location>
</feature>